<dbReference type="Pfam" id="PF02348">
    <property type="entry name" value="CTP_transf_3"/>
    <property type="match status" value="1"/>
</dbReference>
<dbReference type="InterPro" id="IPR003329">
    <property type="entry name" value="Cytidylyl_trans"/>
</dbReference>
<evidence type="ECO:0000313" key="1">
    <source>
        <dbReference type="EMBL" id="TWU15123.1"/>
    </source>
</evidence>
<dbReference type="CDD" id="cd02518">
    <property type="entry name" value="GT2_SpsF"/>
    <property type="match status" value="1"/>
</dbReference>
<accession>A0A5C6BSA7</accession>
<dbReference type="GO" id="GO:0016779">
    <property type="term" value="F:nucleotidyltransferase activity"/>
    <property type="evidence" value="ECO:0007669"/>
    <property type="project" value="UniProtKB-KW"/>
</dbReference>
<proteinExistence type="predicted"/>
<dbReference type="InterPro" id="IPR029044">
    <property type="entry name" value="Nucleotide-diphossugar_trans"/>
</dbReference>
<dbReference type="AlphaFoldDB" id="A0A5C6BSA7"/>
<evidence type="ECO:0000313" key="2">
    <source>
        <dbReference type="Proteomes" id="UP000319908"/>
    </source>
</evidence>
<dbReference type="PANTHER" id="PTHR42866">
    <property type="entry name" value="3-DEOXY-MANNO-OCTULOSONATE CYTIDYLYLTRANSFERASE"/>
    <property type="match status" value="1"/>
</dbReference>
<dbReference type="Proteomes" id="UP000319908">
    <property type="component" value="Unassembled WGS sequence"/>
</dbReference>
<dbReference type="EMBL" id="SJPU01000002">
    <property type="protein sequence ID" value="TWU15123.1"/>
    <property type="molecule type" value="Genomic_DNA"/>
</dbReference>
<dbReference type="RefSeq" id="WP_146407071.1">
    <property type="nucleotide sequence ID" value="NZ_SJPU01000002.1"/>
</dbReference>
<dbReference type="PANTHER" id="PTHR42866:SF1">
    <property type="entry name" value="SPORE COAT POLYSACCHARIDE BIOSYNTHESIS PROTEIN SPSF"/>
    <property type="match status" value="1"/>
</dbReference>
<keyword evidence="2" id="KW-1185">Reference proteome</keyword>
<name>A0A5C6BSA7_9BACT</name>
<dbReference type="SUPFAM" id="SSF53448">
    <property type="entry name" value="Nucleotide-diphospho-sugar transferases"/>
    <property type="match status" value="1"/>
</dbReference>
<sequence>MKTVVIIQARVGSTRLPRKVLLRLGNETVLSRIVARMRHCERVDEVVVATTTGDADDAIVDECRRCKVRVIRGSEHDVLARYHQAALVSRATEIIRITADCPLIDPLLVDELVLRYQERQNSGCPVDYISNTQPRTYPHGLDMEMFSMRALQIAHEAATKKYEREHVTPFFYQHPDRFVIDNITQSIDQSSMRWTLDEPTDFVFFQAVFRNFRRDEFITTDQVLGLLARQPELSRINATVKQKALKAA</sequence>
<keyword evidence="1" id="KW-0548">Nucleotidyltransferase</keyword>
<comment type="caution">
    <text evidence="1">The sequence shown here is derived from an EMBL/GenBank/DDBJ whole genome shotgun (WGS) entry which is preliminary data.</text>
</comment>
<organism evidence="1 2">
    <name type="scientific">Allorhodopirellula heiligendammensis</name>
    <dbReference type="NCBI Taxonomy" id="2714739"/>
    <lineage>
        <taxon>Bacteria</taxon>
        <taxon>Pseudomonadati</taxon>
        <taxon>Planctomycetota</taxon>
        <taxon>Planctomycetia</taxon>
        <taxon>Pirellulales</taxon>
        <taxon>Pirellulaceae</taxon>
        <taxon>Allorhodopirellula</taxon>
    </lineage>
</organism>
<gene>
    <name evidence="1" type="ORF">Poly21_23150</name>
</gene>
<dbReference type="OrthoDB" id="9815559at2"/>
<dbReference type="GO" id="GO:0005829">
    <property type="term" value="C:cytosol"/>
    <property type="evidence" value="ECO:0007669"/>
    <property type="project" value="TreeGrafter"/>
</dbReference>
<protein>
    <submittedName>
        <fullName evidence="1">3-deoxy-manno-octulosonate cytidylyltransferase</fullName>
    </submittedName>
</protein>
<reference evidence="1 2" key="1">
    <citation type="journal article" date="2020" name="Antonie Van Leeuwenhoek">
        <title>Rhodopirellula heiligendammensis sp. nov., Rhodopirellula pilleata sp. nov., and Rhodopirellula solitaria sp. nov. isolated from natural or artificial marine surfaces in Northern Germany and California, USA, and emended description of the genus Rhodopirellula.</title>
        <authorList>
            <person name="Kallscheuer N."/>
            <person name="Wiegand S."/>
            <person name="Jogler M."/>
            <person name="Boedeker C."/>
            <person name="Peeters S.H."/>
            <person name="Rast P."/>
            <person name="Heuer A."/>
            <person name="Jetten M.S.M."/>
            <person name="Rohde M."/>
            <person name="Jogler C."/>
        </authorList>
    </citation>
    <scope>NUCLEOTIDE SEQUENCE [LARGE SCALE GENOMIC DNA]</scope>
    <source>
        <strain evidence="1 2">Poly21</strain>
    </source>
</reference>
<keyword evidence="1" id="KW-0808">Transferase</keyword>
<dbReference type="Gene3D" id="3.90.550.10">
    <property type="entry name" value="Spore Coat Polysaccharide Biosynthesis Protein SpsA, Chain A"/>
    <property type="match status" value="1"/>
</dbReference>